<evidence type="ECO:0000313" key="6">
    <source>
        <dbReference type="Proteomes" id="UP000236724"/>
    </source>
</evidence>
<dbReference type="Gene3D" id="3.30.9.10">
    <property type="entry name" value="D-Amino Acid Oxidase, subunit A, domain 2"/>
    <property type="match status" value="1"/>
</dbReference>
<dbReference type="GO" id="GO:0005737">
    <property type="term" value="C:cytoplasm"/>
    <property type="evidence" value="ECO:0007669"/>
    <property type="project" value="TreeGrafter"/>
</dbReference>
<dbReference type="GO" id="GO:0050660">
    <property type="term" value="F:flavin adenine dinucleotide binding"/>
    <property type="evidence" value="ECO:0007669"/>
    <property type="project" value="InterPro"/>
</dbReference>
<dbReference type="RefSeq" id="WP_103919155.1">
    <property type="nucleotide sequence ID" value="NZ_FMSV02000171.1"/>
</dbReference>
<dbReference type="AlphaFoldDB" id="A0A1H6F892"/>
<organism evidence="5 6">
    <name type="scientific">Candidatus Venteria ishoeyi</name>
    <dbReference type="NCBI Taxonomy" id="1899563"/>
    <lineage>
        <taxon>Bacteria</taxon>
        <taxon>Pseudomonadati</taxon>
        <taxon>Pseudomonadota</taxon>
        <taxon>Gammaproteobacteria</taxon>
        <taxon>Thiotrichales</taxon>
        <taxon>Thiotrichaceae</taxon>
        <taxon>Venteria</taxon>
    </lineage>
</organism>
<protein>
    <submittedName>
        <fullName evidence="5">Hydrogen cyanide synthase subunit HcnC</fullName>
        <ecNumber evidence="5">1.4.99.5</ecNumber>
    </submittedName>
</protein>
<comment type="pathway">
    <text evidence="1">Cofactor biosynthesis; thiamine diphosphate biosynthesis.</text>
</comment>
<dbReference type="SUPFAM" id="SSF51905">
    <property type="entry name" value="FAD/NAD(P)-binding domain"/>
    <property type="match status" value="1"/>
</dbReference>
<gene>
    <name evidence="5" type="primary">hcnC</name>
    <name evidence="5" type="ORF">MBHS_01038</name>
</gene>
<dbReference type="PANTHER" id="PTHR13847">
    <property type="entry name" value="SARCOSINE DEHYDROGENASE-RELATED"/>
    <property type="match status" value="1"/>
</dbReference>
<evidence type="ECO:0000259" key="4">
    <source>
        <dbReference type="Pfam" id="PF01266"/>
    </source>
</evidence>
<dbReference type="Gene3D" id="3.50.50.60">
    <property type="entry name" value="FAD/NAD(P)-binding domain"/>
    <property type="match status" value="1"/>
</dbReference>
<dbReference type="GO" id="GO:0050622">
    <property type="term" value="F:glycine dehydrogenase (cyanide-forming) activity"/>
    <property type="evidence" value="ECO:0007669"/>
    <property type="project" value="UniProtKB-EC"/>
</dbReference>
<evidence type="ECO:0000256" key="1">
    <source>
        <dbReference type="ARBA" id="ARBA00004948"/>
    </source>
</evidence>
<evidence type="ECO:0000256" key="3">
    <source>
        <dbReference type="ARBA" id="ARBA00023002"/>
    </source>
</evidence>
<keyword evidence="2" id="KW-0784">Thiamine biosynthesis</keyword>
<evidence type="ECO:0000313" key="5">
    <source>
        <dbReference type="EMBL" id="SEH05185.1"/>
    </source>
</evidence>
<dbReference type="InterPro" id="IPR036188">
    <property type="entry name" value="FAD/NAD-bd_sf"/>
</dbReference>
<dbReference type="OrthoDB" id="9790035at2"/>
<keyword evidence="6" id="KW-1185">Reference proteome</keyword>
<dbReference type="EMBL" id="FMSV02000171">
    <property type="protein sequence ID" value="SEH05185.1"/>
    <property type="molecule type" value="Genomic_DNA"/>
</dbReference>
<proteinExistence type="predicted"/>
<name>A0A1H6F892_9GAMM</name>
<reference evidence="5 6" key="1">
    <citation type="submission" date="2016-10" db="EMBL/GenBank/DDBJ databases">
        <authorList>
            <person name="de Groot N.N."/>
        </authorList>
    </citation>
    <scope>NUCLEOTIDE SEQUENCE [LARGE SCALE GENOMIC DNA]</scope>
    <source>
        <strain evidence="5">MBHS1</strain>
    </source>
</reference>
<dbReference type="Pfam" id="PF01266">
    <property type="entry name" value="DAO"/>
    <property type="match status" value="1"/>
</dbReference>
<dbReference type="InterPro" id="IPR012727">
    <property type="entry name" value="Gly_oxidase_ThiO"/>
</dbReference>
<dbReference type="PANTHER" id="PTHR13847:SF289">
    <property type="entry name" value="GLYCINE OXIDASE"/>
    <property type="match status" value="1"/>
</dbReference>
<dbReference type="GO" id="GO:0009228">
    <property type="term" value="P:thiamine biosynthetic process"/>
    <property type="evidence" value="ECO:0007669"/>
    <property type="project" value="UniProtKB-KW"/>
</dbReference>
<dbReference type="GO" id="GO:0009229">
    <property type="term" value="P:thiamine diphosphate biosynthetic process"/>
    <property type="evidence" value="ECO:0007669"/>
    <property type="project" value="UniProtKB-UniPathway"/>
</dbReference>
<keyword evidence="3 5" id="KW-0560">Oxidoreductase</keyword>
<dbReference type="NCBIfam" id="TIGR02352">
    <property type="entry name" value="thiamin_ThiO"/>
    <property type="match status" value="1"/>
</dbReference>
<dbReference type="InterPro" id="IPR006076">
    <property type="entry name" value="FAD-dep_OxRdtase"/>
</dbReference>
<sequence length="370" mass="40775">MTDCVIVGAGVIGMLTALELAEAGQQVVLLERQQIGRESSWAGGGILSPLYPWRYPVEITALAQWGQARFPQRLQALAETTGIDPEFIPSGLLILDEREFTDAATWANQFQYTLERLQASGLKDCEPQLNSDFQQAMWMPEIGQARNPRLVKALRKAVLEHANINTQENARVIGFTHKNGKIEGVKTETAQLSCSCVVVASGAWSGQLLAEMGIAIKVEPVRGQIILYKAPAGLISHIILHENHYVIPRKDGRVLVGSTLEKAGFEKQTTSHARVKLQQIAAQLVPELVQYPIEHQWAGLRPSSPNSVPYIGEHPHCQGLYVNSGHFRNGVVLSLASVRLLADMILQRPPILDPAPYALEAPRVVRSEHY</sequence>
<dbReference type="UniPathway" id="UPA00060"/>
<evidence type="ECO:0000256" key="2">
    <source>
        <dbReference type="ARBA" id="ARBA00022977"/>
    </source>
</evidence>
<dbReference type="EC" id="1.4.99.5" evidence="5"/>
<accession>A0A1H6F892</accession>
<feature type="domain" description="FAD dependent oxidoreductase" evidence="4">
    <location>
        <begin position="3"/>
        <end position="344"/>
    </location>
</feature>
<dbReference type="Proteomes" id="UP000236724">
    <property type="component" value="Unassembled WGS sequence"/>
</dbReference>
<dbReference type="SUPFAM" id="SSF54373">
    <property type="entry name" value="FAD-linked reductases, C-terminal domain"/>
    <property type="match status" value="1"/>
</dbReference>